<comment type="caution">
    <text evidence="3">The sequence shown here is derived from an EMBL/GenBank/DDBJ whole genome shotgun (WGS) entry which is preliminary data.</text>
</comment>
<evidence type="ECO:0000313" key="4">
    <source>
        <dbReference type="Proteomes" id="UP001228049"/>
    </source>
</evidence>
<dbReference type="PANTHER" id="PTHR16181">
    <property type="entry name" value="PROTEIN FAM83A-RELATED"/>
    <property type="match status" value="1"/>
</dbReference>
<name>A0AAD9CGB4_DISEL</name>
<dbReference type="GO" id="GO:0007165">
    <property type="term" value="P:signal transduction"/>
    <property type="evidence" value="ECO:0007669"/>
    <property type="project" value="TreeGrafter"/>
</dbReference>
<evidence type="ECO:0000313" key="3">
    <source>
        <dbReference type="EMBL" id="KAK1900722.1"/>
    </source>
</evidence>
<protein>
    <submittedName>
        <fullName evidence="3">Protein FAM83C</fullName>
    </submittedName>
</protein>
<feature type="domain" description="Scaffolding anchor of CK1" evidence="2">
    <location>
        <begin position="1"/>
        <end position="79"/>
    </location>
</feature>
<dbReference type="PANTHER" id="PTHR16181:SF29">
    <property type="entry name" value="PROTEIN FAM83A-RELATED"/>
    <property type="match status" value="1"/>
</dbReference>
<sequence length="80" mass="9104">MEASNKRRVPVYILLDEKNLDSFTDMCTALDIQSSHMSNMRIRTTCGDTYCTKSGKKFSGQVLEKFLIIDCEEVIAGSYR</sequence>
<accession>A0AAD9CGB4</accession>
<comment type="similarity">
    <text evidence="1">Belongs to the FAM83 family.</text>
</comment>
<proteinExistence type="inferred from homology"/>
<organism evidence="3 4">
    <name type="scientific">Dissostichus eleginoides</name>
    <name type="common">Patagonian toothfish</name>
    <name type="synonym">Dissostichus amissus</name>
    <dbReference type="NCBI Taxonomy" id="100907"/>
    <lineage>
        <taxon>Eukaryota</taxon>
        <taxon>Metazoa</taxon>
        <taxon>Chordata</taxon>
        <taxon>Craniata</taxon>
        <taxon>Vertebrata</taxon>
        <taxon>Euteleostomi</taxon>
        <taxon>Actinopterygii</taxon>
        <taxon>Neopterygii</taxon>
        <taxon>Teleostei</taxon>
        <taxon>Neoteleostei</taxon>
        <taxon>Acanthomorphata</taxon>
        <taxon>Eupercaria</taxon>
        <taxon>Perciformes</taxon>
        <taxon>Notothenioidei</taxon>
        <taxon>Nototheniidae</taxon>
        <taxon>Dissostichus</taxon>
    </lineage>
</organism>
<keyword evidence="4" id="KW-1185">Reference proteome</keyword>
<gene>
    <name evidence="3" type="ORF">KUDE01_003697</name>
</gene>
<dbReference type="InterPro" id="IPR012461">
    <property type="entry name" value="SACK1"/>
</dbReference>
<dbReference type="Gene3D" id="3.30.870.10">
    <property type="entry name" value="Endonuclease Chain A"/>
    <property type="match status" value="1"/>
</dbReference>
<evidence type="ECO:0000259" key="2">
    <source>
        <dbReference type="Pfam" id="PF07894"/>
    </source>
</evidence>
<reference evidence="3" key="1">
    <citation type="submission" date="2023-04" db="EMBL/GenBank/DDBJ databases">
        <title>Chromosome-level genome of Chaenocephalus aceratus.</title>
        <authorList>
            <person name="Park H."/>
        </authorList>
    </citation>
    <scope>NUCLEOTIDE SEQUENCE</scope>
    <source>
        <strain evidence="3">DE</strain>
        <tissue evidence="3">Muscle</tissue>
    </source>
</reference>
<dbReference type="AlphaFoldDB" id="A0AAD9CGB4"/>
<dbReference type="GO" id="GO:0019901">
    <property type="term" value="F:protein kinase binding"/>
    <property type="evidence" value="ECO:0007669"/>
    <property type="project" value="TreeGrafter"/>
</dbReference>
<dbReference type="EMBL" id="JASDAP010000006">
    <property type="protein sequence ID" value="KAK1900722.1"/>
    <property type="molecule type" value="Genomic_DNA"/>
</dbReference>
<dbReference type="InterPro" id="IPR050944">
    <property type="entry name" value="FAM83"/>
</dbReference>
<dbReference type="Pfam" id="PF07894">
    <property type="entry name" value="SACK1"/>
    <property type="match status" value="1"/>
</dbReference>
<dbReference type="Proteomes" id="UP001228049">
    <property type="component" value="Unassembled WGS sequence"/>
</dbReference>
<evidence type="ECO:0000256" key="1">
    <source>
        <dbReference type="ARBA" id="ARBA00006937"/>
    </source>
</evidence>